<name>A0ABX0J2H6_9BACL</name>
<dbReference type="SUPFAM" id="SSF56176">
    <property type="entry name" value="FAD-binding/transporter-associated domain-like"/>
    <property type="match status" value="1"/>
</dbReference>
<dbReference type="InterPro" id="IPR016164">
    <property type="entry name" value="FAD-linked_Oxase-like_C"/>
</dbReference>
<dbReference type="EMBL" id="JAAOIW010000001">
    <property type="protein sequence ID" value="NHN29008.1"/>
    <property type="molecule type" value="Genomic_DNA"/>
</dbReference>
<keyword evidence="1" id="KW-0285">Flavoprotein</keyword>
<accession>A0ABX0J2H6</accession>
<keyword evidence="6" id="KW-1185">Reference proteome</keyword>
<evidence type="ECO:0000259" key="4">
    <source>
        <dbReference type="PROSITE" id="PS51387"/>
    </source>
</evidence>
<reference evidence="5" key="1">
    <citation type="submission" date="2020-03" db="EMBL/GenBank/DDBJ databases">
        <title>Draft sequencing of Paenibacilllus sp. S3N08.</title>
        <authorList>
            <person name="Kim D.-U."/>
        </authorList>
    </citation>
    <scope>NUCLEOTIDE SEQUENCE</scope>
    <source>
        <strain evidence="5">S3N08</strain>
    </source>
</reference>
<evidence type="ECO:0000256" key="1">
    <source>
        <dbReference type="ARBA" id="ARBA00022630"/>
    </source>
</evidence>
<dbReference type="Proteomes" id="UP001165962">
    <property type="component" value="Unassembled WGS sequence"/>
</dbReference>
<evidence type="ECO:0000313" key="6">
    <source>
        <dbReference type="Proteomes" id="UP001165962"/>
    </source>
</evidence>
<dbReference type="PANTHER" id="PTHR11748:SF103">
    <property type="entry name" value="GLYCOLATE OXIDASE SUBUNIT GLCE"/>
    <property type="match status" value="1"/>
</dbReference>
<dbReference type="InterPro" id="IPR016166">
    <property type="entry name" value="FAD-bd_PCMH"/>
</dbReference>
<dbReference type="InterPro" id="IPR006094">
    <property type="entry name" value="Oxid_FAD_bind_N"/>
</dbReference>
<dbReference type="InterPro" id="IPR036318">
    <property type="entry name" value="FAD-bd_PCMH-like_sf"/>
</dbReference>
<dbReference type="SUPFAM" id="SSF55103">
    <property type="entry name" value="FAD-linked oxidases, C-terminal domain"/>
    <property type="match status" value="1"/>
</dbReference>
<comment type="caution">
    <text evidence="5">The sequence shown here is derived from an EMBL/GenBank/DDBJ whole genome shotgun (WGS) entry which is preliminary data.</text>
</comment>
<gene>
    <name evidence="5" type="ORF">G9U52_04075</name>
</gene>
<keyword evidence="3" id="KW-0560">Oxidoreductase</keyword>
<dbReference type="Pfam" id="PF01565">
    <property type="entry name" value="FAD_binding_4"/>
    <property type="match status" value="1"/>
</dbReference>
<dbReference type="PROSITE" id="PS51387">
    <property type="entry name" value="FAD_PCMH"/>
    <property type="match status" value="1"/>
</dbReference>
<protein>
    <submittedName>
        <fullName evidence="5">FAD-binding oxidoreductase</fullName>
    </submittedName>
</protein>
<dbReference type="Gene3D" id="3.30.465.10">
    <property type="match status" value="1"/>
</dbReference>
<dbReference type="PANTHER" id="PTHR11748">
    <property type="entry name" value="D-LACTATE DEHYDROGENASE"/>
    <property type="match status" value="1"/>
</dbReference>
<dbReference type="InterPro" id="IPR016169">
    <property type="entry name" value="FAD-bd_PCMH_sub2"/>
</dbReference>
<proteinExistence type="predicted"/>
<dbReference type="RefSeq" id="WP_166146426.1">
    <property type="nucleotide sequence ID" value="NZ_JAAOIW010000001.1"/>
</dbReference>
<evidence type="ECO:0000256" key="2">
    <source>
        <dbReference type="ARBA" id="ARBA00022827"/>
    </source>
</evidence>
<evidence type="ECO:0000313" key="5">
    <source>
        <dbReference type="EMBL" id="NHN29008.1"/>
    </source>
</evidence>
<sequence length="455" mass="48433">MDGVKVAFPIQQAMGHIGEIVGPELVEEQQANNHTSSYTIRASIVVAPETEEQVSHVLQFAHSNGYSVVTQGGGTKDAWGGHTGQADILLSMKNMSGILHHSIGDLMVTALPGTTVKTLQDALGQAGQFLPIDPSWSEQSTIGGMVAANGSGPKRALFGSARDHLIATRVALADGTVIRTGAKVVKNVAGYDMNKLFVGSMGTLGVLTELTFKIRPLPATTGLLAFGSNASGDWKRIQEALLDSQLEPCAAELVSPALAMKLFGSAQPEPALVILFEDVDPSVSYQLEWLKTFAANIGLEPASECRGRTATEPLIEHLRNIVPSANAIAPDRLVVSLKLLSTMTEVSDIYEFANTSAAQLGCELYFSGGLFTGISYCTLDTEPNRTQDIIQWIHGINAYMDQIHGAAIVALAPVQVRSAVSVWGFARADGGLMKDIKQKLDSTHILNRGRFVGGI</sequence>
<keyword evidence="2" id="KW-0274">FAD</keyword>
<feature type="domain" description="FAD-binding PCMH-type" evidence="4">
    <location>
        <begin position="38"/>
        <end position="217"/>
    </location>
</feature>
<organism evidence="5 6">
    <name type="scientific">Paenibacillus agricola</name>
    <dbReference type="NCBI Taxonomy" id="2716264"/>
    <lineage>
        <taxon>Bacteria</taxon>
        <taxon>Bacillati</taxon>
        <taxon>Bacillota</taxon>
        <taxon>Bacilli</taxon>
        <taxon>Bacillales</taxon>
        <taxon>Paenibacillaceae</taxon>
        <taxon>Paenibacillus</taxon>
    </lineage>
</organism>
<evidence type="ECO:0000256" key="3">
    <source>
        <dbReference type="ARBA" id="ARBA00023002"/>
    </source>
</evidence>